<dbReference type="EMBL" id="MT631551">
    <property type="protein sequence ID" value="QNO53800.1"/>
    <property type="molecule type" value="Genomic_DNA"/>
</dbReference>
<feature type="transmembrane region" description="Helical" evidence="1">
    <location>
        <begin position="21"/>
        <end position="42"/>
    </location>
</feature>
<feature type="transmembrane region" description="Helical" evidence="1">
    <location>
        <begin position="54"/>
        <end position="70"/>
    </location>
</feature>
<sequence>MEMAKKHREYKFLVERMHFSNPYFFISYFLIGGAIYLLFSYLGGFVYEILTRDLLLYGGPFIFPYVAFAVKDTVTRIKQYLAIHPNESKESPLRALFASENDFRDYRDAVLKRISSWEIPISVLCLLVLASATIIYDVFITHNFGKPWDVENAGIWGILIFSVNYYAWWWILGIAGFGFAWVLYCLIGAIKRIEQTEGLRITESIKTLKALTTGEENDRDITKKILKGHYSHTKFLIDYEKITGFTSLIAVRIAVIAILYSFAYIAIGGLFYKNWILPLVGFTIILDVIAIWVFITPLISAHRLLKRTKKEIYTTISDVYEQHKLRFLNKSASFSPVKSSMVKDIELLKKMVDETGDLRTWPVEIGDTLRLTAAAVISLSPFIVQKLISF</sequence>
<keyword evidence="1" id="KW-0472">Membrane</keyword>
<dbReference type="AlphaFoldDB" id="A0A7G9Z0L6"/>
<accession>A0A7G9Z0L6</accession>
<feature type="transmembrane region" description="Helical" evidence="1">
    <location>
        <begin position="121"/>
        <end position="140"/>
    </location>
</feature>
<feature type="transmembrane region" description="Helical" evidence="1">
    <location>
        <begin position="167"/>
        <end position="190"/>
    </location>
</feature>
<evidence type="ECO:0000256" key="1">
    <source>
        <dbReference type="SAM" id="Phobius"/>
    </source>
</evidence>
<name>A0A7G9Z0L6_9EURY</name>
<reference evidence="2" key="1">
    <citation type="submission" date="2020-06" db="EMBL/GenBank/DDBJ databases">
        <title>Unique genomic features of the anaerobic methanotrophic archaea.</title>
        <authorList>
            <person name="Chadwick G.L."/>
            <person name="Skennerton C.T."/>
            <person name="Laso-Perez R."/>
            <person name="Leu A.O."/>
            <person name="Speth D.R."/>
            <person name="Yu H."/>
            <person name="Morgan-Lang C."/>
            <person name="Hatzenpichler R."/>
            <person name="Goudeau D."/>
            <person name="Malmstrom R."/>
            <person name="Brazelton W.J."/>
            <person name="Woyke T."/>
            <person name="Hallam S.J."/>
            <person name="Tyson G.W."/>
            <person name="Wegener G."/>
            <person name="Boetius A."/>
            <person name="Orphan V."/>
        </authorList>
    </citation>
    <scope>NUCLEOTIDE SEQUENCE</scope>
</reference>
<feature type="transmembrane region" description="Helical" evidence="1">
    <location>
        <begin position="249"/>
        <end position="272"/>
    </location>
</feature>
<organism evidence="2">
    <name type="scientific">Candidatus Methanophagaceae archaeon ANME-1 ERB6</name>
    <dbReference type="NCBI Taxonomy" id="2759912"/>
    <lineage>
        <taxon>Archaea</taxon>
        <taxon>Methanobacteriati</taxon>
        <taxon>Methanobacteriota</taxon>
        <taxon>Stenosarchaea group</taxon>
        <taxon>Methanomicrobia</taxon>
        <taxon>Candidatus Methanophagales</taxon>
        <taxon>Candidatus Methanophagaceae</taxon>
    </lineage>
</organism>
<evidence type="ECO:0000313" key="2">
    <source>
        <dbReference type="EMBL" id="QNO53800.1"/>
    </source>
</evidence>
<proteinExistence type="predicted"/>
<protein>
    <submittedName>
        <fullName evidence="2">Uncharacterized protein</fullName>
    </submittedName>
</protein>
<keyword evidence="1" id="KW-1133">Transmembrane helix</keyword>
<keyword evidence="1" id="KW-0812">Transmembrane</keyword>
<gene>
    <name evidence="2" type="ORF">BHOFEJJL_00019</name>
</gene>
<feature type="transmembrane region" description="Helical" evidence="1">
    <location>
        <begin position="278"/>
        <end position="300"/>
    </location>
</feature>